<evidence type="ECO:0000313" key="2">
    <source>
        <dbReference type="Proteomes" id="UP001196413"/>
    </source>
</evidence>
<protein>
    <submittedName>
        <fullName evidence="1">Uncharacterized protein</fullName>
    </submittedName>
</protein>
<accession>A0AAD5MJ27</accession>
<organism evidence="1 2">
    <name type="scientific">Parelaphostrongylus tenuis</name>
    <name type="common">Meningeal worm</name>
    <dbReference type="NCBI Taxonomy" id="148309"/>
    <lineage>
        <taxon>Eukaryota</taxon>
        <taxon>Metazoa</taxon>
        <taxon>Ecdysozoa</taxon>
        <taxon>Nematoda</taxon>
        <taxon>Chromadorea</taxon>
        <taxon>Rhabditida</taxon>
        <taxon>Rhabditina</taxon>
        <taxon>Rhabditomorpha</taxon>
        <taxon>Strongyloidea</taxon>
        <taxon>Metastrongylidae</taxon>
        <taxon>Parelaphostrongylus</taxon>
    </lineage>
</organism>
<dbReference type="EMBL" id="JAHQIW010003623">
    <property type="protein sequence ID" value="KAJ1359447.1"/>
    <property type="molecule type" value="Genomic_DNA"/>
</dbReference>
<dbReference type="AlphaFoldDB" id="A0AAD5MJ27"/>
<comment type="caution">
    <text evidence="1">The sequence shown here is derived from an EMBL/GenBank/DDBJ whole genome shotgun (WGS) entry which is preliminary data.</text>
</comment>
<name>A0AAD5MJ27_PARTN</name>
<dbReference type="Proteomes" id="UP001196413">
    <property type="component" value="Unassembled WGS sequence"/>
</dbReference>
<proteinExistence type="predicted"/>
<reference evidence="1" key="1">
    <citation type="submission" date="2021-06" db="EMBL/GenBank/DDBJ databases">
        <title>Parelaphostrongylus tenuis whole genome reference sequence.</title>
        <authorList>
            <person name="Garwood T.J."/>
            <person name="Larsen P.A."/>
            <person name="Fountain-Jones N.M."/>
            <person name="Garbe J.R."/>
            <person name="Macchietto M.G."/>
            <person name="Kania S.A."/>
            <person name="Gerhold R.W."/>
            <person name="Richards J.E."/>
            <person name="Wolf T.M."/>
        </authorList>
    </citation>
    <scope>NUCLEOTIDE SEQUENCE</scope>
    <source>
        <strain evidence="1">MNPRO001-30</strain>
        <tissue evidence="1">Meninges</tissue>
    </source>
</reference>
<gene>
    <name evidence="1" type="ORF">KIN20_018190</name>
</gene>
<keyword evidence="2" id="KW-1185">Reference proteome</keyword>
<evidence type="ECO:0000313" key="1">
    <source>
        <dbReference type="EMBL" id="KAJ1359447.1"/>
    </source>
</evidence>
<sequence length="83" mass="9734">MDTPNRISPPPQLRIVWIAGKMVKQLLEAWPEPRGFGIVMMNDERHGCQKLPPLMSPPQIPTKCGVNLIWWNQMFFSMMRWVE</sequence>